<dbReference type="GO" id="GO:0005634">
    <property type="term" value="C:nucleus"/>
    <property type="evidence" value="ECO:0007669"/>
    <property type="project" value="TreeGrafter"/>
</dbReference>
<dbReference type="SMART" id="SM00355">
    <property type="entry name" value="ZnF_C2H2"/>
    <property type="match status" value="3"/>
</dbReference>
<dbReference type="SUPFAM" id="SSF57667">
    <property type="entry name" value="beta-beta-alpha zinc fingers"/>
    <property type="match status" value="1"/>
</dbReference>
<keyword evidence="3 5" id="KW-0863">Zinc-finger</keyword>
<gene>
    <name evidence="8" type="ORF">O3M35_008211</name>
</gene>
<evidence type="ECO:0000256" key="6">
    <source>
        <dbReference type="SAM" id="MobiDB-lite"/>
    </source>
</evidence>
<evidence type="ECO:0000259" key="7">
    <source>
        <dbReference type="PROSITE" id="PS50157"/>
    </source>
</evidence>
<proteinExistence type="predicted"/>
<dbReference type="PANTHER" id="PTHR24403">
    <property type="entry name" value="ZINC FINGER PROTEIN"/>
    <property type="match status" value="1"/>
</dbReference>
<feature type="domain" description="C2H2-type" evidence="7">
    <location>
        <begin position="89"/>
        <end position="116"/>
    </location>
</feature>
<keyword evidence="1" id="KW-0479">Metal-binding</keyword>
<dbReference type="GO" id="GO:0008270">
    <property type="term" value="F:zinc ion binding"/>
    <property type="evidence" value="ECO:0007669"/>
    <property type="project" value="UniProtKB-KW"/>
</dbReference>
<dbReference type="GO" id="GO:0045944">
    <property type="term" value="P:positive regulation of transcription by RNA polymerase II"/>
    <property type="evidence" value="ECO:0007669"/>
    <property type="project" value="TreeGrafter"/>
</dbReference>
<dbReference type="InterPro" id="IPR013087">
    <property type="entry name" value="Znf_C2H2_type"/>
</dbReference>
<protein>
    <recommendedName>
        <fullName evidence="7">C2H2-type domain-containing protein</fullName>
    </recommendedName>
</protein>
<accession>A0AAW1D5J2</accession>
<dbReference type="Proteomes" id="UP001461498">
    <property type="component" value="Unassembled WGS sequence"/>
</dbReference>
<keyword evidence="2" id="KW-0677">Repeat</keyword>
<evidence type="ECO:0000256" key="5">
    <source>
        <dbReference type="PROSITE-ProRule" id="PRU00042"/>
    </source>
</evidence>
<feature type="domain" description="C2H2-type" evidence="7">
    <location>
        <begin position="146"/>
        <end position="172"/>
    </location>
</feature>
<feature type="compositionally biased region" description="Polar residues" evidence="6">
    <location>
        <begin position="62"/>
        <end position="71"/>
    </location>
</feature>
<dbReference type="PROSITE" id="PS50157">
    <property type="entry name" value="ZINC_FINGER_C2H2_2"/>
    <property type="match status" value="2"/>
</dbReference>
<dbReference type="PANTHER" id="PTHR24403:SF67">
    <property type="entry name" value="FI01116P-RELATED"/>
    <property type="match status" value="1"/>
</dbReference>
<evidence type="ECO:0000256" key="3">
    <source>
        <dbReference type="ARBA" id="ARBA00022771"/>
    </source>
</evidence>
<evidence type="ECO:0000256" key="4">
    <source>
        <dbReference type="ARBA" id="ARBA00022833"/>
    </source>
</evidence>
<evidence type="ECO:0000256" key="2">
    <source>
        <dbReference type="ARBA" id="ARBA00022737"/>
    </source>
</evidence>
<reference evidence="8 9" key="1">
    <citation type="submission" date="2022-12" db="EMBL/GenBank/DDBJ databases">
        <title>Chromosome-level genome assembly of true bugs.</title>
        <authorList>
            <person name="Ma L."/>
            <person name="Li H."/>
        </authorList>
    </citation>
    <scope>NUCLEOTIDE SEQUENCE [LARGE SCALE GENOMIC DNA]</scope>
    <source>
        <strain evidence="8">Lab_2022b</strain>
    </source>
</reference>
<dbReference type="Pfam" id="PF13909">
    <property type="entry name" value="zf-H2C2_5"/>
    <property type="match status" value="2"/>
</dbReference>
<dbReference type="InterPro" id="IPR050688">
    <property type="entry name" value="Zinc_finger/UBP_domain"/>
</dbReference>
<dbReference type="InterPro" id="IPR036236">
    <property type="entry name" value="Znf_C2H2_sf"/>
</dbReference>
<organism evidence="8 9">
    <name type="scientific">Rhynocoris fuscipes</name>
    <dbReference type="NCBI Taxonomy" id="488301"/>
    <lineage>
        <taxon>Eukaryota</taxon>
        <taxon>Metazoa</taxon>
        <taxon>Ecdysozoa</taxon>
        <taxon>Arthropoda</taxon>
        <taxon>Hexapoda</taxon>
        <taxon>Insecta</taxon>
        <taxon>Pterygota</taxon>
        <taxon>Neoptera</taxon>
        <taxon>Paraneoptera</taxon>
        <taxon>Hemiptera</taxon>
        <taxon>Heteroptera</taxon>
        <taxon>Panheteroptera</taxon>
        <taxon>Cimicomorpha</taxon>
        <taxon>Reduviidae</taxon>
        <taxon>Harpactorinae</taxon>
        <taxon>Harpactorini</taxon>
        <taxon>Rhynocoris</taxon>
    </lineage>
</organism>
<dbReference type="AlphaFoldDB" id="A0AAW1D5J2"/>
<name>A0AAW1D5J2_9HEMI</name>
<evidence type="ECO:0000256" key="1">
    <source>
        <dbReference type="ARBA" id="ARBA00022723"/>
    </source>
</evidence>
<dbReference type="EMBL" id="JAPXFL010000005">
    <property type="protein sequence ID" value="KAK9506241.1"/>
    <property type="molecule type" value="Genomic_DNA"/>
</dbReference>
<feature type="region of interest" description="Disordered" evidence="6">
    <location>
        <begin position="59"/>
        <end position="78"/>
    </location>
</feature>
<keyword evidence="9" id="KW-1185">Reference proteome</keyword>
<evidence type="ECO:0000313" key="9">
    <source>
        <dbReference type="Proteomes" id="UP001461498"/>
    </source>
</evidence>
<sequence length="172" mass="19363">MYVFIFHINGEIFTGSNNILYIHIDDPPLDLSRRSIKTEAEQEEVIVAADSPIILTPEDYTGHSQPGSTATLGRKATAPSSLNGSAKLYKCCECDYISKRSYDVRRHMKTHGNTRPYGCPQCAHTARDAGSLKAHMLDIHGNLDQYVCPRCDYSSNRQAELARHIRTNHEPW</sequence>
<dbReference type="Gene3D" id="3.30.160.60">
    <property type="entry name" value="Classic Zinc Finger"/>
    <property type="match status" value="1"/>
</dbReference>
<comment type="caution">
    <text evidence="8">The sequence shown here is derived from an EMBL/GenBank/DDBJ whole genome shotgun (WGS) entry which is preliminary data.</text>
</comment>
<keyword evidence="4" id="KW-0862">Zinc</keyword>
<evidence type="ECO:0000313" key="8">
    <source>
        <dbReference type="EMBL" id="KAK9506241.1"/>
    </source>
</evidence>